<dbReference type="OrthoDB" id="25342at2759"/>
<reference evidence="1 2" key="1">
    <citation type="submission" date="2012-10" db="EMBL/GenBank/DDBJ databases">
        <authorList>
            <person name="Zafar N."/>
            <person name="Inman J."/>
            <person name="Hall N."/>
            <person name="Lorenzi H."/>
            <person name="Caler E."/>
        </authorList>
    </citation>
    <scope>NUCLEOTIDE SEQUENCE [LARGE SCALE GENOMIC DNA]</scope>
    <source>
        <strain evidence="1 2">IP1</strain>
    </source>
</reference>
<dbReference type="OMA" id="DSACCCQ"/>
<dbReference type="RefSeq" id="XP_004258045.1">
    <property type="nucleotide sequence ID" value="XM_004257997.1"/>
</dbReference>
<dbReference type="VEuPathDB" id="AmoebaDB:EIN_152710"/>
<protein>
    <submittedName>
        <fullName evidence="1">Uncharacterized protein</fullName>
    </submittedName>
</protein>
<dbReference type="AlphaFoldDB" id="A0A0A1U8P3"/>
<dbReference type="EMBL" id="KB206474">
    <property type="protein sequence ID" value="ELP91274.1"/>
    <property type="molecule type" value="Genomic_DNA"/>
</dbReference>
<proteinExistence type="predicted"/>
<accession>A0A0A1U8P3</accession>
<dbReference type="GeneID" id="14890183"/>
<gene>
    <name evidence="1" type="ORF">EIN_152710</name>
</gene>
<keyword evidence="2" id="KW-1185">Reference proteome</keyword>
<evidence type="ECO:0000313" key="2">
    <source>
        <dbReference type="Proteomes" id="UP000014680"/>
    </source>
</evidence>
<organism evidence="1 2">
    <name type="scientific">Entamoeba invadens IP1</name>
    <dbReference type="NCBI Taxonomy" id="370355"/>
    <lineage>
        <taxon>Eukaryota</taxon>
        <taxon>Amoebozoa</taxon>
        <taxon>Evosea</taxon>
        <taxon>Archamoebae</taxon>
        <taxon>Mastigamoebida</taxon>
        <taxon>Entamoebidae</taxon>
        <taxon>Entamoeba</taxon>
    </lineage>
</organism>
<sequence>MELDISIGMSCSSAFKPVLNYSHYEFFRGYERIETPTSFCQSSLQDDDLKSAQNKRWEMRQKVAAVRVAKKLGMSKAVAYLQKSNPTDYSKLSISTLKYWVEQSNGRKRRYYD</sequence>
<name>A0A0A1U8P3_ENTIV</name>
<dbReference type="KEGG" id="eiv:EIN_152710"/>
<evidence type="ECO:0000313" key="1">
    <source>
        <dbReference type="EMBL" id="ELP91274.1"/>
    </source>
</evidence>
<dbReference type="Proteomes" id="UP000014680">
    <property type="component" value="Unassembled WGS sequence"/>
</dbReference>